<reference evidence="3" key="1">
    <citation type="submission" date="2016-11" db="UniProtKB">
        <authorList>
            <consortium name="WormBaseParasite"/>
        </authorList>
    </citation>
    <scope>IDENTIFICATION</scope>
</reference>
<proteinExistence type="predicted"/>
<dbReference type="AlphaFoldDB" id="A0A1I7T687"/>
<accession>A0A1I7T687</accession>
<feature type="compositionally biased region" description="Basic and acidic residues" evidence="1">
    <location>
        <begin position="34"/>
        <end position="48"/>
    </location>
</feature>
<protein>
    <submittedName>
        <fullName evidence="3">BPTI/Kunitz inhibitor domain-containing protein</fullName>
    </submittedName>
</protein>
<name>A0A1I7T687_9PELO</name>
<evidence type="ECO:0000313" key="3">
    <source>
        <dbReference type="WBParaSite" id="Csp11.Scaffold52.g332.t1"/>
    </source>
</evidence>
<feature type="region of interest" description="Disordered" evidence="1">
    <location>
        <begin position="13"/>
        <end position="58"/>
    </location>
</feature>
<evidence type="ECO:0000256" key="1">
    <source>
        <dbReference type="SAM" id="MobiDB-lite"/>
    </source>
</evidence>
<organism evidence="2 3">
    <name type="scientific">Caenorhabditis tropicalis</name>
    <dbReference type="NCBI Taxonomy" id="1561998"/>
    <lineage>
        <taxon>Eukaryota</taxon>
        <taxon>Metazoa</taxon>
        <taxon>Ecdysozoa</taxon>
        <taxon>Nematoda</taxon>
        <taxon>Chromadorea</taxon>
        <taxon>Rhabditida</taxon>
        <taxon>Rhabditina</taxon>
        <taxon>Rhabditomorpha</taxon>
        <taxon>Rhabditoidea</taxon>
        <taxon>Rhabditidae</taxon>
        <taxon>Peloderinae</taxon>
        <taxon>Caenorhabditis</taxon>
    </lineage>
</organism>
<keyword evidence="2" id="KW-1185">Reference proteome</keyword>
<dbReference type="WBParaSite" id="Csp11.Scaffold52.g332.t1">
    <property type="protein sequence ID" value="Csp11.Scaffold52.g332.t1"/>
    <property type="gene ID" value="Csp11.Scaffold52.g332"/>
</dbReference>
<evidence type="ECO:0000313" key="2">
    <source>
        <dbReference type="Proteomes" id="UP000095282"/>
    </source>
</evidence>
<sequence length="58" mass="6637">GHCEYQFYNQISSRKDGMKSGRQQCSRQAPQGRRLPDQGSRRTPKETEGTILLLLPCE</sequence>
<dbReference type="Proteomes" id="UP000095282">
    <property type="component" value="Unplaced"/>
</dbReference>